<keyword evidence="3" id="KW-1185">Reference proteome</keyword>
<sequence length="159" mass="17253">MNHPIAAQFCLLLSIAIIGFGGGGCSMSEITGAYSEESFEQLIDQDKLILVKFGSSTCGPCNRLDEELAAIKSDSPKGLEIHCLSVCSNQDLAYKYNITGIPRMMLFRNGQKLGDHVGYQSEGQIRSWISSQNNIVGEVHPNPFATKATSDHVSTPQKS</sequence>
<evidence type="ECO:0000313" key="2">
    <source>
        <dbReference type="EMBL" id="PHQ33247.1"/>
    </source>
</evidence>
<dbReference type="EMBL" id="NIZW01000018">
    <property type="protein sequence ID" value="PHQ33247.1"/>
    <property type="molecule type" value="Genomic_DNA"/>
</dbReference>
<dbReference type="InterPro" id="IPR036249">
    <property type="entry name" value="Thioredoxin-like_sf"/>
</dbReference>
<dbReference type="PANTHER" id="PTHR45663">
    <property type="entry name" value="GEO12009P1"/>
    <property type="match status" value="1"/>
</dbReference>
<dbReference type="PANTHER" id="PTHR45663:SF11">
    <property type="entry name" value="GEO12009P1"/>
    <property type="match status" value="1"/>
</dbReference>
<accession>A0A2G1W2H5</accession>
<dbReference type="AlphaFoldDB" id="A0A2G1W2H5"/>
<organism evidence="2 3">
    <name type="scientific">Rhodopirellula bahusiensis</name>
    <dbReference type="NCBI Taxonomy" id="2014065"/>
    <lineage>
        <taxon>Bacteria</taxon>
        <taxon>Pseudomonadati</taxon>
        <taxon>Planctomycetota</taxon>
        <taxon>Planctomycetia</taxon>
        <taxon>Pirellulales</taxon>
        <taxon>Pirellulaceae</taxon>
        <taxon>Rhodopirellula</taxon>
    </lineage>
</organism>
<protein>
    <submittedName>
        <fullName evidence="2">Thiol reductase thioredoxin</fullName>
    </submittedName>
</protein>
<dbReference type="CDD" id="cd02947">
    <property type="entry name" value="TRX_family"/>
    <property type="match status" value="1"/>
</dbReference>
<dbReference type="GO" id="GO:0015035">
    <property type="term" value="F:protein-disulfide reductase activity"/>
    <property type="evidence" value="ECO:0007669"/>
    <property type="project" value="TreeGrafter"/>
</dbReference>
<gene>
    <name evidence="2" type="ORF">CEE69_21160</name>
</gene>
<dbReference type="GO" id="GO:0045454">
    <property type="term" value="P:cell redox homeostasis"/>
    <property type="evidence" value="ECO:0007669"/>
    <property type="project" value="TreeGrafter"/>
</dbReference>
<reference evidence="2 3" key="1">
    <citation type="submission" date="2017-06" db="EMBL/GenBank/DDBJ databases">
        <title>Description of Rhodopirellula bahusiensis sp. nov.</title>
        <authorList>
            <person name="Kizina J."/>
            <person name="Harder J."/>
        </authorList>
    </citation>
    <scope>NUCLEOTIDE SEQUENCE [LARGE SCALE GENOMIC DNA]</scope>
    <source>
        <strain evidence="2 3">SWK21</strain>
    </source>
</reference>
<dbReference type="Pfam" id="PF00085">
    <property type="entry name" value="Thioredoxin"/>
    <property type="match status" value="1"/>
</dbReference>
<comment type="caution">
    <text evidence="2">The sequence shown here is derived from an EMBL/GenBank/DDBJ whole genome shotgun (WGS) entry which is preliminary data.</text>
</comment>
<feature type="domain" description="Thioredoxin" evidence="1">
    <location>
        <begin position="16"/>
        <end position="134"/>
    </location>
</feature>
<dbReference type="OrthoDB" id="273008at2"/>
<dbReference type="RefSeq" id="WP_099262642.1">
    <property type="nucleotide sequence ID" value="NZ_NIZW01000018.1"/>
</dbReference>
<dbReference type="GO" id="GO:0005829">
    <property type="term" value="C:cytosol"/>
    <property type="evidence" value="ECO:0007669"/>
    <property type="project" value="TreeGrafter"/>
</dbReference>
<dbReference type="GeneID" id="90610496"/>
<dbReference type="Proteomes" id="UP000225740">
    <property type="component" value="Unassembled WGS sequence"/>
</dbReference>
<proteinExistence type="predicted"/>
<dbReference type="Gene3D" id="3.40.30.10">
    <property type="entry name" value="Glutaredoxin"/>
    <property type="match status" value="1"/>
</dbReference>
<dbReference type="PROSITE" id="PS51352">
    <property type="entry name" value="THIOREDOXIN_2"/>
    <property type="match status" value="1"/>
</dbReference>
<dbReference type="SUPFAM" id="SSF52833">
    <property type="entry name" value="Thioredoxin-like"/>
    <property type="match status" value="1"/>
</dbReference>
<name>A0A2G1W2H5_9BACT</name>
<dbReference type="InterPro" id="IPR013766">
    <property type="entry name" value="Thioredoxin_domain"/>
</dbReference>
<evidence type="ECO:0000259" key="1">
    <source>
        <dbReference type="PROSITE" id="PS51352"/>
    </source>
</evidence>
<evidence type="ECO:0000313" key="3">
    <source>
        <dbReference type="Proteomes" id="UP000225740"/>
    </source>
</evidence>